<dbReference type="EMBL" id="UINC01004974">
    <property type="protein sequence ID" value="SVA18187.1"/>
    <property type="molecule type" value="Genomic_DNA"/>
</dbReference>
<dbReference type="InterPro" id="IPR005479">
    <property type="entry name" value="CPAse_ATP-bd"/>
</dbReference>
<dbReference type="AlphaFoldDB" id="A0A381TTD2"/>
<keyword evidence="1" id="KW-1133">Transmembrane helix</keyword>
<protein>
    <recommendedName>
        <fullName evidence="2">ATP-grasp domain-containing protein</fullName>
    </recommendedName>
</protein>
<gene>
    <name evidence="3" type="ORF">METZ01_LOCUS71041</name>
</gene>
<dbReference type="Gene3D" id="3.30.470.20">
    <property type="entry name" value="ATP-grasp fold, B domain"/>
    <property type="match status" value="1"/>
</dbReference>
<dbReference type="InterPro" id="IPR011761">
    <property type="entry name" value="ATP-grasp"/>
</dbReference>
<proteinExistence type="predicted"/>
<evidence type="ECO:0000259" key="2">
    <source>
        <dbReference type="PROSITE" id="PS50975"/>
    </source>
</evidence>
<keyword evidence="1" id="KW-0472">Membrane</keyword>
<sequence length="365" mass="41709">MLWRCRRLLAGWFRRWTSWEFWPPWLFYLPLLPWLFLLAVRYRGAMVITAVNPGITRFGRFLVNRKSDKLGALPRRYVPPFILLRETDSLAARLTQARAFATEQGFPVVLKPDIGGRGSGVWIVRTPEELESDIALVDYDVILQSFVDGEEYGIFWVRHPGHRRGRIVSITKKDLPFVTGDGIHSVEQLILSHPRAVCFSRLHLRNLGGRSLEIPASGEMVLIGELGTHSRGALFHDGRASYTKELELELASLTSSLEGFNFGRFDVMVPSASALQKGEGLQIMELNALGAEMTHIWDSRLGLRNAWRTLRWQWQIAYHFGYCNRLRGALVAPFRKTVQELSELWVLHQRHESASCRRTSQSVTG</sequence>
<feature type="domain" description="ATP-grasp" evidence="2">
    <location>
        <begin position="75"/>
        <end position="254"/>
    </location>
</feature>
<keyword evidence="1" id="KW-0812">Transmembrane</keyword>
<dbReference type="PROSITE" id="PS50975">
    <property type="entry name" value="ATP_GRASP"/>
    <property type="match status" value="1"/>
</dbReference>
<dbReference type="GO" id="GO:0046872">
    <property type="term" value="F:metal ion binding"/>
    <property type="evidence" value="ECO:0007669"/>
    <property type="project" value="InterPro"/>
</dbReference>
<dbReference type="GO" id="GO:0005524">
    <property type="term" value="F:ATP binding"/>
    <property type="evidence" value="ECO:0007669"/>
    <property type="project" value="InterPro"/>
</dbReference>
<feature type="transmembrane region" description="Helical" evidence="1">
    <location>
        <begin position="22"/>
        <end position="40"/>
    </location>
</feature>
<name>A0A381TTD2_9ZZZZ</name>
<dbReference type="Pfam" id="PF02786">
    <property type="entry name" value="CPSase_L_D2"/>
    <property type="match status" value="1"/>
</dbReference>
<evidence type="ECO:0000256" key="1">
    <source>
        <dbReference type="SAM" id="Phobius"/>
    </source>
</evidence>
<organism evidence="3">
    <name type="scientific">marine metagenome</name>
    <dbReference type="NCBI Taxonomy" id="408172"/>
    <lineage>
        <taxon>unclassified sequences</taxon>
        <taxon>metagenomes</taxon>
        <taxon>ecological metagenomes</taxon>
    </lineage>
</organism>
<accession>A0A381TTD2</accession>
<evidence type="ECO:0000313" key="3">
    <source>
        <dbReference type="EMBL" id="SVA18187.1"/>
    </source>
</evidence>
<reference evidence="3" key="1">
    <citation type="submission" date="2018-05" db="EMBL/GenBank/DDBJ databases">
        <authorList>
            <person name="Lanie J.A."/>
            <person name="Ng W.-L."/>
            <person name="Kazmierczak K.M."/>
            <person name="Andrzejewski T.M."/>
            <person name="Davidsen T.M."/>
            <person name="Wayne K.J."/>
            <person name="Tettelin H."/>
            <person name="Glass J.I."/>
            <person name="Rusch D."/>
            <person name="Podicherti R."/>
            <person name="Tsui H.-C.T."/>
            <person name="Winkler M.E."/>
        </authorList>
    </citation>
    <scope>NUCLEOTIDE SEQUENCE</scope>
</reference>
<dbReference type="SUPFAM" id="SSF56059">
    <property type="entry name" value="Glutathione synthetase ATP-binding domain-like"/>
    <property type="match status" value="1"/>
</dbReference>